<evidence type="ECO:0000256" key="5">
    <source>
        <dbReference type="ARBA" id="ARBA00023136"/>
    </source>
</evidence>
<comment type="caution">
    <text evidence="8">The sequence shown here is derived from an EMBL/GenBank/DDBJ whole genome shotgun (WGS) entry which is preliminary data.</text>
</comment>
<sequence length="833" mass="91007">MAETVRAGAARRLVSIGRYPVTLSLIAVFWAVGAATGSILSGPNAQLYGLISGDFASLRSGQWWGVATSIFFASNPFAYLAGTVVIAALVPFSERAFGPLRTIALFFGGQLVSLIAFFAVAQIAQWAGDDWIGAMVDVPVLGPYPAALVCGLGASGTLRAFIRRRLRAVVIAVAGMLVLYIGHSETVLGLIGALVGLAVGWWFRTGVPEQTFRLPSIRERRNLLALCVAFVAVGPILTAFSHSPSGPLALVRDMVLNPLPALTQLEQYCGGTVDSECLQAGQPTVLSAAGYLTSLFPILILLVCAEGLRRGRLVALRIAVFVQLAVAALTAGYLVLFLRIPYRPVRSRIGILGSSFVHLLPVAACALALVILLWMHRDLFPVETARGTRHRLQIAGAVLVGGFVTVYVLLWLRDGGLSLPGGVLGLVGEILRQYVPSPIPITYAPIFRNRSPLELWIFTYSGLVVWAAALVGVSIAVLRGQQTLGRRDDSLLLARRLVHEGGGSLSWMTLWPPNRFWFEERSTAGVAFQQHGRVALSVAGPIGPADRWTSAVEGFIGYCSRHALVPCFYSVTEDFWPFLRDRGFRRVEVAQETRLRIRELEFKGKDWQNVRTAVNRARKLGVRAEWSRYVALGPQRRSQLHVLAEDWSAQKALPDMGFTLGGLDELADPEVLLCLAVDGEGMLHGATSWLPVYREGRVVSWTLDFMRRSPDGFPGVMEFLVASAVTQLRSTVDTISLSGSPLSSDPNGERAAVEGEDELLGRILDATGQALEPVYGFRSLARFKSHFQPEYRALYMYYQDTLHLPAIGRALAEAYLPGITTRHRMRLLRRLVR</sequence>
<organism evidence="8 9">
    <name type="scientific">Sinomonas humi</name>
    <dbReference type="NCBI Taxonomy" id="1338436"/>
    <lineage>
        <taxon>Bacteria</taxon>
        <taxon>Bacillati</taxon>
        <taxon>Actinomycetota</taxon>
        <taxon>Actinomycetes</taxon>
        <taxon>Micrococcales</taxon>
        <taxon>Micrococcaceae</taxon>
        <taxon>Sinomonas</taxon>
    </lineage>
</organism>
<keyword evidence="3 6" id="KW-0812">Transmembrane</keyword>
<dbReference type="Pfam" id="PF09924">
    <property type="entry name" value="LPG_synthase_C"/>
    <property type="match status" value="1"/>
</dbReference>
<feature type="transmembrane region" description="Helical" evidence="6">
    <location>
        <begin position="288"/>
        <end position="308"/>
    </location>
</feature>
<dbReference type="GO" id="GO:0016755">
    <property type="term" value="F:aminoacyltransferase activity"/>
    <property type="evidence" value="ECO:0007669"/>
    <property type="project" value="TreeGrafter"/>
</dbReference>
<evidence type="ECO:0000313" key="8">
    <source>
        <dbReference type="EMBL" id="KHL05080.1"/>
    </source>
</evidence>
<evidence type="ECO:0000259" key="7">
    <source>
        <dbReference type="Pfam" id="PF09924"/>
    </source>
</evidence>
<dbReference type="InterPro" id="IPR051211">
    <property type="entry name" value="PG_lysyltransferase"/>
</dbReference>
<feature type="transmembrane region" description="Helical" evidence="6">
    <location>
        <begin position="102"/>
        <end position="125"/>
    </location>
</feature>
<protein>
    <recommendedName>
        <fullName evidence="7">Phosphatidylglycerol lysyltransferase C-terminal domain-containing protein</fullName>
    </recommendedName>
</protein>
<evidence type="ECO:0000256" key="6">
    <source>
        <dbReference type="SAM" id="Phobius"/>
    </source>
</evidence>
<reference evidence="8 9" key="1">
    <citation type="submission" date="2014-09" db="EMBL/GenBank/DDBJ databases">
        <title>Genome sequence of Sinomonas sp. MUSC 117.</title>
        <authorList>
            <person name="Lee L.-H."/>
        </authorList>
    </citation>
    <scope>NUCLEOTIDE SEQUENCE [LARGE SCALE GENOMIC DNA]</scope>
    <source>
        <strain evidence="8 9">MUSC 117</strain>
    </source>
</reference>
<gene>
    <name evidence="8" type="ORF">LK10_02805</name>
</gene>
<feature type="transmembrane region" description="Helical" evidence="6">
    <location>
        <begin position="394"/>
        <end position="412"/>
    </location>
</feature>
<feature type="domain" description="Phosphatidylglycerol lysyltransferase C-terminal" evidence="7">
    <location>
        <begin position="496"/>
        <end position="798"/>
    </location>
</feature>
<evidence type="ECO:0000256" key="3">
    <source>
        <dbReference type="ARBA" id="ARBA00022692"/>
    </source>
</evidence>
<feature type="transmembrane region" description="Helical" evidence="6">
    <location>
        <begin position="63"/>
        <end position="90"/>
    </location>
</feature>
<proteinExistence type="predicted"/>
<dbReference type="PANTHER" id="PTHR34697">
    <property type="entry name" value="PHOSPHATIDYLGLYCEROL LYSYLTRANSFERASE"/>
    <property type="match status" value="1"/>
</dbReference>
<evidence type="ECO:0000313" key="9">
    <source>
        <dbReference type="Proteomes" id="UP000030982"/>
    </source>
</evidence>
<dbReference type="GO" id="GO:0055091">
    <property type="term" value="P:phospholipid homeostasis"/>
    <property type="evidence" value="ECO:0007669"/>
    <property type="project" value="TreeGrafter"/>
</dbReference>
<dbReference type="SUPFAM" id="SSF144091">
    <property type="entry name" value="Rhomboid-like"/>
    <property type="match status" value="1"/>
</dbReference>
<comment type="subcellular location">
    <subcellularLocation>
        <location evidence="1">Cell membrane</location>
        <topology evidence="1">Multi-pass membrane protein</topology>
    </subcellularLocation>
</comment>
<dbReference type="Gene3D" id="1.20.1540.10">
    <property type="entry name" value="Rhomboid-like"/>
    <property type="match status" value="1"/>
</dbReference>
<keyword evidence="2" id="KW-1003">Cell membrane</keyword>
<dbReference type="InterPro" id="IPR035952">
    <property type="entry name" value="Rhomboid-like_sf"/>
</dbReference>
<feature type="transmembrane region" description="Helical" evidence="6">
    <location>
        <begin position="187"/>
        <end position="203"/>
    </location>
</feature>
<accession>A0A0B2ASX4</accession>
<feature type="transmembrane region" description="Helical" evidence="6">
    <location>
        <begin position="455"/>
        <end position="478"/>
    </location>
</feature>
<feature type="transmembrane region" description="Helical" evidence="6">
    <location>
        <begin position="315"/>
        <end position="336"/>
    </location>
</feature>
<dbReference type="Proteomes" id="UP000030982">
    <property type="component" value="Unassembled WGS sequence"/>
</dbReference>
<feature type="transmembrane region" description="Helical" evidence="6">
    <location>
        <begin position="131"/>
        <end position="154"/>
    </location>
</feature>
<feature type="transmembrane region" description="Helical" evidence="6">
    <location>
        <begin position="21"/>
        <end position="43"/>
    </location>
</feature>
<keyword evidence="5 6" id="KW-0472">Membrane</keyword>
<dbReference type="AlphaFoldDB" id="A0A0B2ASX4"/>
<dbReference type="InterPro" id="IPR024320">
    <property type="entry name" value="LPG_synthase_C"/>
</dbReference>
<feature type="transmembrane region" description="Helical" evidence="6">
    <location>
        <begin position="166"/>
        <end position="181"/>
    </location>
</feature>
<keyword evidence="9" id="KW-1185">Reference proteome</keyword>
<dbReference type="EMBL" id="JTDL01000037">
    <property type="protein sequence ID" value="KHL05080.1"/>
    <property type="molecule type" value="Genomic_DNA"/>
</dbReference>
<evidence type="ECO:0000256" key="1">
    <source>
        <dbReference type="ARBA" id="ARBA00004651"/>
    </source>
</evidence>
<evidence type="ECO:0000256" key="4">
    <source>
        <dbReference type="ARBA" id="ARBA00022989"/>
    </source>
</evidence>
<feature type="transmembrane region" description="Helical" evidence="6">
    <location>
        <begin position="356"/>
        <end position="374"/>
    </location>
</feature>
<evidence type="ECO:0000256" key="2">
    <source>
        <dbReference type="ARBA" id="ARBA00022475"/>
    </source>
</evidence>
<dbReference type="GO" id="GO:0005886">
    <property type="term" value="C:plasma membrane"/>
    <property type="evidence" value="ECO:0007669"/>
    <property type="project" value="UniProtKB-SubCell"/>
</dbReference>
<name>A0A0B2ASX4_9MICC</name>
<dbReference type="STRING" id="1338436.LK10_02805"/>
<dbReference type="PANTHER" id="PTHR34697:SF2">
    <property type="entry name" value="PHOSPHATIDYLGLYCEROL LYSYLTRANSFERASE"/>
    <property type="match status" value="1"/>
</dbReference>
<feature type="transmembrane region" description="Helical" evidence="6">
    <location>
        <begin position="223"/>
        <end position="242"/>
    </location>
</feature>
<keyword evidence="4 6" id="KW-1133">Transmembrane helix</keyword>